<dbReference type="EMBL" id="GL945500">
    <property type="protein sequence ID" value="EGN92718.1"/>
    <property type="molecule type" value="Genomic_DNA"/>
</dbReference>
<dbReference type="AlphaFoldDB" id="F8QGA3"/>
<gene>
    <name evidence="1" type="ORF">SERLA73DRAFT_146808</name>
</gene>
<dbReference type="InParanoid" id="F8QGA3"/>
<evidence type="ECO:0000313" key="2">
    <source>
        <dbReference type="Proteomes" id="UP000008063"/>
    </source>
</evidence>
<proteinExistence type="predicted"/>
<organism evidence="2">
    <name type="scientific">Serpula lacrymans var. lacrymans (strain S7.3)</name>
    <name type="common">Dry rot fungus</name>
    <dbReference type="NCBI Taxonomy" id="936435"/>
    <lineage>
        <taxon>Eukaryota</taxon>
        <taxon>Fungi</taxon>
        <taxon>Dikarya</taxon>
        <taxon>Basidiomycota</taxon>
        <taxon>Agaricomycotina</taxon>
        <taxon>Agaricomycetes</taxon>
        <taxon>Agaricomycetidae</taxon>
        <taxon>Boletales</taxon>
        <taxon>Coniophorineae</taxon>
        <taxon>Serpulaceae</taxon>
        <taxon>Serpula</taxon>
    </lineage>
</organism>
<sequence length="68" mass="7727">MSTSSLSNATLNLMIRRLRHANARYCQIAREVRCKSRLTHHAKGYARFVGLHIDVYKAKNCPRSAIAV</sequence>
<dbReference type="HOGENOM" id="CLU_2819478_0_0_1"/>
<dbReference type="Proteomes" id="UP000008063">
    <property type="component" value="Unassembled WGS sequence"/>
</dbReference>
<name>F8QGA3_SERL3</name>
<reference evidence="2" key="1">
    <citation type="journal article" date="2011" name="Science">
        <title>The plant cell wall-decomposing machinery underlies the functional diversity of forest fungi.</title>
        <authorList>
            <person name="Eastwood D.C."/>
            <person name="Floudas D."/>
            <person name="Binder M."/>
            <person name="Majcherczyk A."/>
            <person name="Schneider P."/>
            <person name="Aerts A."/>
            <person name="Asiegbu F.O."/>
            <person name="Baker S.E."/>
            <person name="Barry K."/>
            <person name="Bendiksby M."/>
            <person name="Blumentritt M."/>
            <person name="Coutinho P.M."/>
            <person name="Cullen D."/>
            <person name="de Vries R.P."/>
            <person name="Gathman A."/>
            <person name="Goodell B."/>
            <person name="Henrissat B."/>
            <person name="Ihrmark K."/>
            <person name="Kauserud H."/>
            <person name="Kohler A."/>
            <person name="LaButti K."/>
            <person name="Lapidus A."/>
            <person name="Lavin J.L."/>
            <person name="Lee Y.-H."/>
            <person name="Lindquist E."/>
            <person name="Lilly W."/>
            <person name="Lucas S."/>
            <person name="Morin E."/>
            <person name="Murat C."/>
            <person name="Oguiza J.A."/>
            <person name="Park J."/>
            <person name="Pisabarro A.G."/>
            <person name="Riley R."/>
            <person name="Rosling A."/>
            <person name="Salamov A."/>
            <person name="Schmidt O."/>
            <person name="Schmutz J."/>
            <person name="Skrede I."/>
            <person name="Stenlid J."/>
            <person name="Wiebenga A."/>
            <person name="Xie X."/>
            <person name="Kuees U."/>
            <person name="Hibbett D.S."/>
            <person name="Hoffmeister D."/>
            <person name="Hoegberg N."/>
            <person name="Martin F."/>
            <person name="Grigoriev I.V."/>
            <person name="Watkinson S.C."/>
        </authorList>
    </citation>
    <scope>NUCLEOTIDE SEQUENCE [LARGE SCALE GENOMIC DNA]</scope>
    <source>
        <strain evidence="2">strain S7.3</strain>
    </source>
</reference>
<evidence type="ECO:0000313" key="1">
    <source>
        <dbReference type="EMBL" id="EGN92718.1"/>
    </source>
</evidence>
<dbReference type="OrthoDB" id="3034033at2759"/>
<accession>F8QGA3</accession>
<protein>
    <submittedName>
        <fullName evidence="1">Uncharacterized protein</fullName>
    </submittedName>
</protein>
<feature type="non-terminal residue" evidence="1">
    <location>
        <position position="68"/>
    </location>
</feature>
<keyword evidence="2" id="KW-1185">Reference proteome</keyword>